<dbReference type="SUPFAM" id="SSF53756">
    <property type="entry name" value="UDP-Glycosyltransferase/glycogen phosphorylase"/>
    <property type="match status" value="1"/>
</dbReference>
<evidence type="ECO:0000259" key="6">
    <source>
        <dbReference type="Pfam" id="PF26168"/>
    </source>
</evidence>
<dbReference type="Pfam" id="PF00201">
    <property type="entry name" value="UDPGT"/>
    <property type="match status" value="1"/>
</dbReference>
<evidence type="ECO:0000256" key="4">
    <source>
        <dbReference type="RuleBase" id="RU003718"/>
    </source>
</evidence>
<evidence type="ECO:0000256" key="3">
    <source>
        <dbReference type="ARBA" id="ARBA00022679"/>
    </source>
</evidence>
<proteinExistence type="inferred from homology"/>
<keyword evidence="3 4" id="KW-0808">Transferase</keyword>
<dbReference type="InterPro" id="IPR035595">
    <property type="entry name" value="UDP_glycos_trans_CS"/>
</dbReference>
<evidence type="ECO:0000256" key="1">
    <source>
        <dbReference type="ARBA" id="ARBA00009995"/>
    </source>
</evidence>
<dbReference type="InterPro" id="IPR002213">
    <property type="entry name" value="UDP_glucos_trans"/>
</dbReference>
<dbReference type="Pfam" id="PF26168">
    <property type="entry name" value="Glyco_transf_N"/>
    <property type="match status" value="1"/>
</dbReference>
<dbReference type="GO" id="GO:0016138">
    <property type="term" value="P:glycoside biosynthetic process"/>
    <property type="evidence" value="ECO:0007669"/>
    <property type="project" value="UniProtKB-ARBA"/>
</dbReference>
<dbReference type="EMBL" id="JACXVP010000007">
    <property type="protein sequence ID" value="KAG5596344.1"/>
    <property type="molecule type" value="Genomic_DNA"/>
</dbReference>
<dbReference type="OrthoDB" id="5835829at2759"/>
<dbReference type="Proteomes" id="UP000824120">
    <property type="component" value="Chromosome 7"/>
</dbReference>
<dbReference type="CDD" id="cd03784">
    <property type="entry name" value="GT1_Gtf-like"/>
    <property type="match status" value="1"/>
</dbReference>
<dbReference type="FunFam" id="3.40.50.2000:FF:000060">
    <property type="entry name" value="Glycosyltransferase"/>
    <property type="match status" value="1"/>
</dbReference>
<keyword evidence="8" id="KW-1185">Reference proteome</keyword>
<keyword evidence="2 4" id="KW-0328">Glycosyltransferase</keyword>
<sequence length="464" mass="52165">MQLASSQMDNKDHDVAVVIAPLHLQSHLRQLLHFACRISSYGVPVYYLGSATANHQARLHSTTLNSSDIAKIHFHDLEIPTQDPPPNVPMHIWNASMQTREPIASFFRDISSKARRIVVVHDLLMSYNVQDISSYPNGESYVFHCLPIFDMYCSHYAPAAGLPIPLEEELLKKLPSNDDCYNPEDVEHHAKYLNHCMGKNAGDIFNTSQIIDGTAFVDSMAHLATIQNKMLWALGPILLTQDHDKIQIKHLCLDWLNKQPPKSVLYVSFGTSTSFSTHQIKELAIGLELSKQKFIWVFRNADEGDPVTNKCENNRLGPLELPQGFEERVKGVGLVVKEWAPQQEILAHSSTGGFMSHCGWTSCLESIIEGVPIAAWPIQFDQPKNGFLVAEVLKIGLHVREWEQRNELVTASTIQNIVSKLMASEDGDMIRKRAQELSKAVRRSTEEGGVSRMELESFVAHITR</sequence>
<dbReference type="Gene3D" id="3.40.50.2000">
    <property type="entry name" value="Glycogen Phosphorylase B"/>
    <property type="match status" value="2"/>
</dbReference>
<evidence type="ECO:0000256" key="5">
    <source>
        <dbReference type="RuleBase" id="RU362057"/>
    </source>
</evidence>
<name>A0A9J5Y9X1_SOLCO</name>
<comment type="similarity">
    <text evidence="1 4">Belongs to the UDP-glycosyltransferase family.</text>
</comment>
<dbReference type="GO" id="GO:0008194">
    <property type="term" value="F:UDP-glycosyltransferase activity"/>
    <property type="evidence" value="ECO:0007669"/>
    <property type="project" value="InterPro"/>
</dbReference>
<dbReference type="PANTHER" id="PTHR48044:SF80">
    <property type="entry name" value="ZEATIN O-XYLOSYLTRANSFERASE-LIKE"/>
    <property type="match status" value="1"/>
</dbReference>
<accession>A0A9J5Y9X1</accession>
<evidence type="ECO:0000256" key="2">
    <source>
        <dbReference type="ARBA" id="ARBA00022676"/>
    </source>
</evidence>
<gene>
    <name evidence="7" type="ORF">H5410_037576</name>
</gene>
<dbReference type="PROSITE" id="PS00375">
    <property type="entry name" value="UDPGT"/>
    <property type="match status" value="1"/>
</dbReference>
<feature type="domain" description="Glycosyltransferase N-terminal" evidence="6">
    <location>
        <begin position="14"/>
        <end position="237"/>
    </location>
</feature>
<reference evidence="7 8" key="1">
    <citation type="submission" date="2020-09" db="EMBL/GenBank/DDBJ databases">
        <title>De no assembly of potato wild relative species, Solanum commersonii.</title>
        <authorList>
            <person name="Cho K."/>
        </authorList>
    </citation>
    <scope>NUCLEOTIDE SEQUENCE [LARGE SCALE GENOMIC DNA]</scope>
    <source>
        <strain evidence="7">LZ3.2</strain>
        <tissue evidence="7">Leaf</tissue>
    </source>
</reference>
<evidence type="ECO:0000313" key="8">
    <source>
        <dbReference type="Proteomes" id="UP000824120"/>
    </source>
</evidence>
<dbReference type="InterPro" id="IPR058980">
    <property type="entry name" value="Glyco_transf_N"/>
</dbReference>
<evidence type="ECO:0000313" key="7">
    <source>
        <dbReference type="EMBL" id="KAG5596344.1"/>
    </source>
</evidence>
<comment type="caution">
    <text evidence="7">The sequence shown here is derived from an EMBL/GenBank/DDBJ whole genome shotgun (WGS) entry which is preliminary data.</text>
</comment>
<dbReference type="AlphaFoldDB" id="A0A9J5Y9X1"/>
<dbReference type="EC" id="2.4.1.-" evidence="5"/>
<organism evidence="7 8">
    <name type="scientific">Solanum commersonii</name>
    <name type="common">Commerson's wild potato</name>
    <name type="synonym">Commerson's nightshade</name>
    <dbReference type="NCBI Taxonomy" id="4109"/>
    <lineage>
        <taxon>Eukaryota</taxon>
        <taxon>Viridiplantae</taxon>
        <taxon>Streptophyta</taxon>
        <taxon>Embryophyta</taxon>
        <taxon>Tracheophyta</taxon>
        <taxon>Spermatophyta</taxon>
        <taxon>Magnoliopsida</taxon>
        <taxon>eudicotyledons</taxon>
        <taxon>Gunneridae</taxon>
        <taxon>Pentapetalae</taxon>
        <taxon>asterids</taxon>
        <taxon>lamiids</taxon>
        <taxon>Solanales</taxon>
        <taxon>Solanaceae</taxon>
        <taxon>Solanoideae</taxon>
        <taxon>Solaneae</taxon>
        <taxon>Solanum</taxon>
    </lineage>
</organism>
<dbReference type="PANTHER" id="PTHR48044">
    <property type="entry name" value="GLYCOSYLTRANSFERASE"/>
    <property type="match status" value="1"/>
</dbReference>
<protein>
    <recommendedName>
        <fullName evidence="5">Glycosyltransferase</fullName>
        <ecNumber evidence="5">2.4.1.-</ecNumber>
    </recommendedName>
</protein>